<dbReference type="GO" id="GO:0004553">
    <property type="term" value="F:hydrolase activity, hydrolyzing O-glycosyl compounds"/>
    <property type="evidence" value="ECO:0007669"/>
    <property type="project" value="TreeGrafter"/>
</dbReference>
<accession>A0A0G1CYC3</accession>
<evidence type="ECO:0008006" key="3">
    <source>
        <dbReference type="Google" id="ProtNLM"/>
    </source>
</evidence>
<dbReference type="InterPro" id="IPR051923">
    <property type="entry name" value="Glycosyl_Hydrolase_39"/>
</dbReference>
<dbReference type="Proteomes" id="UP000034669">
    <property type="component" value="Unassembled WGS sequence"/>
</dbReference>
<evidence type="ECO:0000313" key="2">
    <source>
        <dbReference type="Proteomes" id="UP000034669"/>
    </source>
</evidence>
<dbReference type="AlphaFoldDB" id="A0A0G1CYC3"/>
<dbReference type="Gene3D" id="3.20.20.80">
    <property type="entry name" value="Glycosidases"/>
    <property type="match status" value="1"/>
</dbReference>
<evidence type="ECO:0000313" key="1">
    <source>
        <dbReference type="EMBL" id="KKS90539.1"/>
    </source>
</evidence>
<organism evidence="1 2">
    <name type="scientific">Candidatus Woesebacteria bacterium GW2011_GWA1_43_12</name>
    <dbReference type="NCBI Taxonomy" id="1618557"/>
    <lineage>
        <taxon>Bacteria</taxon>
        <taxon>Candidatus Woeseibacteriota</taxon>
    </lineage>
</organism>
<gene>
    <name evidence="1" type="ORF">UV66_C0002G0016</name>
</gene>
<proteinExistence type="predicted"/>
<name>A0A0G1CYC3_9BACT</name>
<dbReference type="SUPFAM" id="SSF51445">
    <property type="entry name" value="(Trans)glycosidases"/>
    <property type="match status" value="1"/>
</dbReference>
<comment type="caution">
    <text evidence="1">The sequence shown here is derived from an EMBL/GenBank/DDBJ whole genome shotgun (WGS) entry which is preliminary data.</text>
</comment>
<reference evidence="1 2" key="1">
    <citation type="journal article" date="2015" name="Nature">
        <title>rRNA introns, odd ribosomes, and small enigmatic genomes across a large radiation of phyla.</title>
        <authorList>
            <person name="Brown C.T."/>
            <person name="Hug L.A."/>
            <person name="Thomas B.C."/>
            <person name="Sharon I."/>
            <person name="Castelle C.J."/>
            <person name="Singh A."/>
            <person name="Wilkins M.J."/>
            <person name="Williams K.H."/>
            <person name="Banfield J.F."/>
        </authorList>
    </citation>
    <scope>NUCLEOTIDE SEQUENCE [LARGE SCALE GENOMIC DNA]</scope>
</reference>
<dbReference type="PANTHER" id="PTHR12631:SF10">
    <property type="entry name" value="BETA-XYLOSIDASE-LIKE PROTEIN-RELATED"/>
    <property type="match status" value="1"/>
</dbReference>
<dbReference type="EMBL" id="LCFI01000002">
    <property type="protein sequence ID" value="KKS90539.1"/>
    <property type="molecule type" value="Genomic_DNA"/>
</dbReference>
<sequence length="382" mass="43225">MSSNKMVKKIFVFLVTFYLLLLLTGNHSMAIYDPLAVANNRVGIHIFDPGEITGAAEMINASGGEWGYVTVPIRIDDRRWDKWQKFMDSAKEKKVIPILRLATVFEGDSWIKPVEDDILDFANFLSSLTWPTLNRYIIVFNEPNHAKEWGGEVSPEEYTEILRLTIDLFKSRSDKFFILPAGLDAAAPDSATTLSIKKFITRMAKKDSRIFFTLDGWTSHAYPNPAFSGLPTDKGPATIIGYRYEINYIKRWLGERKLPIFITETGWQHENISVDVAAKYLSSAFGEIWTGKEIVAITPFVFSAYDGPFTKFSFLEKGNETAKSQMMRNLKKVAGQPLIDQSETPKITSLQPEATPPTDQSEIKSLLDLLNSALRLFRLDLN</sequence>
<dbReference type="PANTHER" id="PTHR12631">
    <property type="entry name" value="ALPHA-L-IDURONIDASE"/>
    <property type="match status" value="1"/>
</dbReference>
<dbReference type="InterPro" id="IPR017853">
    <property type="entry name" value="GH"/>
</dbReference>
<protein>
    <recommendedName>
        <fullName evidence="3">Glycoside hydrolase family 5 domain-containing protein</fullName>
    </recommendedName>
</protein>